<dbReference type="PANTHER" id="PTHR11188:SF176">
    <property type="entry name" value="ARRESTIN DOMAIN-CONTAINING PROTEIN 1"/>
    <property type="match status" value="1"/>
</dbReference>
<feature type="domain" description="Arrestin C-terminal-like" evidence="2">
    <location>
        <begin position="167"/>
        <end position="303"/>
    </location>
</feature>
<dbReference type="InterPro" id="IPR014752">
    <property type="entry name" value="Arrestin-like_C"/>
</dbReference>
<accession>A0ABP1Q9B8</accession>
<evidence type="ECO:0000313" key="4">
    <source>
        <dbReference type="Proteomes" id="UP001642540"/>
    </source>
</evidence>
<evidence type="ECO:0000256" key="1">
    <source>
        <dbReference type="ARBA" id="ARBA00005298"/>
    </source>
</evidence>
<sequence>MFKILLDEPSMQYKRGQFVSGKLVIKVDREVKCKNITLILKGQADVQFIYGNEDDKYTYSYFKEFFNFQAHLVGDGETETSISPDEEYTFDFAFQLPSQALPASFKGSYGKVKYVLEGKVKRSFWERDFNILQPITILGELDQEHVSEAKLPSEVKMSKTFGFCCCTSGPLFLHVRVPIRGCVPGETIYFNVEVNNMSRKRIVDLSAKILQTVDFTGKHEGSEETMNTYACFNELRRGEGVSPGDSETWRDVLVVPSVPPTKLGAGCEFIDVQYFILVRAHVADLMARSPKALCPIVIGTSRQELESNRRQYMN</sequence>
<dbReference type="Gene3D" id="2.60.40.640">
    <property type="match status" value="2"/>
</dbReference>
<protein>
    <recommendedName>
        <fullName evidence="2">Arrestin C-terminal-like domain-containing protein</fullName>
    </recommendedName>
</protein>
<comment type="caution">
    <text evidence="3">The sequence shown here is derived from an EMBL/GenBank/DDBJ whole genome shotgun (WGS) entry which is preliminary data.</text>
</comment>
<dbReference type="SMART" id="SM01017">
    <property type="entry name" value="Arrestin_C"/>
    <property type="match status" value="1"/>
</dbReference>
<dbReference type="Proteomes" id="UP001642540">
    <property type="component" value="Unassembled WGS sequence"/>
</dbReference>
<dbReference type="InterPro" id="IPR011021">
    <property type="entry name" value="Arrestin-like_N"/>
</dbReference>
<dbReference type="SUPFAM" id="SSF81296">
    <property type="entry name" value="E set domains"/>
    <property type="match status" value="2"/>
</dbReference>
<organism evidence="3 4">
    <name type="scientific">Orchesella dallaii</name>
    <dbReference type="NCBI Taxonomy" id="48710"/>
    <lineage>
        <taxon>Eukaryota</taxon>
        <taxon>Metazoa</taxon>
        <taxon>Ecdysozoa</taxon>
        <taxon>Arthropoda</taxon>
        <taxon>Hexapoda</taxon>
        <taxon>Collembola</taxon>
        <taxon>Entomobryomorpha</taxon>
        <taxon>Entomobryoidea</taxon>
        <taxon>Orchesellidae</taxon>
        <taxon>Orchesellinae</taxon>
        <taxon>Orchesella</taxon>
    </lineage>
</organism>
<dbReference type="Pfam" id="PF02752">
    <property type="entry name" value="Arrestin_C"/>
    <property type="match status" value="1"/>
</dbReference>
<keyword evidence="4" id="KW-1185">Reference proteome</keyword>
<dbReference type="InterPro" id="IPR050357">
    <property type="entry name" value="Arrestin_domain-protein"/>
</dbReference>
<dbReference type="EMBL" id="CAXLJM020000025">
    <property type="protein sequence ID" value="CAL8092315.1"/>
    <property type="molecule type" value="Genomic_DNA"/>
</dbReference>
<comment type="similarity">
    <text evidence="1">Belongs to the arrestin family.</text>
</comment>
<dbReference type="Pfam" id="PF00339">
    <property type="entry name" value="Arrestin_N"/>
    <property type="match status" value="1"/>
</dbReference>
<gene>
    <name evidence="3" type="ORF">ODALV1_LOCUS8176</name>
</gene>
<dbReference type="InterPro" id="IPR011022">
    <property type="entry name" value="Arrestin_C-like"/>
</dbReference>
<evidence type="ECO:0000259" key="2">
    <source>
        <dbReference type="SMART" id="SM01017"/>
    </source>
</evidence>
<proteinExistence type="inferred from homology"/>
<reference evidence="3 4" key="1">
    <citation type="submission" date="2024-08" db="EMBL/GenBank/DDBJ databases">
        <authorList>
            <person name="Cucini C."/>
            <person name="Frati F."/>
        </authorList>
    </citation>
    <scope>NUCLEOTIDE SEQUENCE [LARGE SCALE GENOMIC DNA]</scope>
</reference>
<evidence type="ECO:0000313" key="3">
    <source>
        <dbReference type="EMBL" id="CAL8092315.1"/>
    </source>
</evidence>
<dbReference type="InterPro" id="IPR014756">
    <property type="entry name" value="Ig_E-set"/>
</dbReference>
<name>A0ABP1Q9B8_9HEXA</name>
<dbReference type="PANTHER" id="PTHR11188">
    <property type="entry name" value="ARRESTIN DOMAIN CONTAINING PROTEIN"/>
    <property type="match status" value="1"/>
</dbReference>